<dbReference type="SMART" id="SM00450">
    <property type="entry name" value="RHOD"/>
    <property type="match status" value="1"/>
</dbReference>
<dbReference type="InterPro" id="IPR036873">
    <property type="entry name" value="Rhodanese-like_dom_sf"/>
</dbReference>
<dbReference type="Gene3D" id="3.40.250.10">
    <property type="entry name" value="Rhodanese-like domain"/>
    <property type="match status" value="1"/>
</dbReference>
<keyword evidence="4" id="KW-1185">Reference proteome</keyword>
<feature type="compositionally biased region" description="Low complexity" evidence="1">
    <location>
        <begin position="54"/>
        <end position="72"/>
    </location>
</feature>
<dbReference type="Proteomes" id="UP001219355">
    <property type="component" value="Chromosome 2"/>
</dbReference>
<organism evidence="3 4">
    <name type="scientific">Emydomyces testavorans</name>
    <dbReference type="NCBI Taxonomy" id="2070801"/>
    <lineage>
        <taxon>Eukaryota</taxon>
        <taxon>Fungi</taxon>
        <taxon>Dikarya</taxon>
        <taxon>Ascomycota</taxon>
        <taxon>Pezizomycotina</taxon>
        <taxon>Eurotiomycetes</taxon>
        <taxon>Eurotiomycetidae</taxon>
        <taxon>Onygenales</taxon>
        <taxon>Nannizziopsiaceae</taxon>
        <taxon>Emydomyces</taxon>
    </lineage>
</organism>
<feature type="compositionally biased region" description="Polar residues" evidence="1">
    <location>
        <begin position="1"/>
        <end position="10"/>
    </location>
</feature>
<evidence type="ECO:0000313" key="4">
    <source>
        <dbReference type="Proteomes" id="UP001219355"/>
    </source>
</evidence>
<dbReference type="SUPFAM" id="SSF52821">
    <property type="entry name" value="Rhodanese/Cell cycle control phosphatase"/>
    <property type="match status" value="1"/>
</dbReference>
<dbReference type="GO" id="GO:0005739">
    <property type="term" value="C:mitochondrion"/>
    <property type="evidence" value="ECO:0007669"/>
    <property type="project" value="TreeGrafter"/>
</dbReference>
<accession>A0AAF0DIT2</accession>
<dbReference type="EMBL" id="CP120628">
    <property type="protein sequence ID" value="WEW58357.1"/>
    <property type="molecule type" value="Genomic_DNA"/>
</dbReference>
<proteinExistence type="predicted"/>
<feature type="region of interest" description="Disordered" evidence="1">
    <location>
        <begin position="1"/>
        <end position="90"/>
    </location>
</feature>
<dbReference type="AlphaFoldDB" id="A0AAF0DIT2"/>
<dbReference type="GO" id="GO:0004792">
    <property type="term" value="F:thiosulfate-cyanide sulfurtransferase activity"/>
    <property type="evidence" value="ECO:0007669"/>
    <property type="project" value="TreeGrafter"/>
</dbReference>
<evidence type="ECO:0000256" key="1">
    <source>
        <dbReference type="SAM" id="MobiDB-lite"/>
    </source>
</evidence>
<reference evidence="3" key="1">
    <citation type="submission" date="2023-03" db="EMBL/GenBank/DDBJ databases">
        <title>Emydomyces testavorans Genome Sequence.</title>
        <authorList>
            <person name="Hoyer L."/>
        </authorList>
    </citation>
    <scope>NUCLEOTIDE SEQUENCE</scope>
    <source>
        <strain evidence="3">16-2883</strain>
    </source>
</reference>
<gene>
    <name evidence="3" type="primary">RDL2</name>
    <name evidence="3" type="ORF">PRK78_003825</name>
</gene>
<feature type="compositionally biased region" description="Pro residues" evidence="1">
    <location>
        <begin position="73"/>
        <end position="87"/>
    </location>
</feature>
<dbReference type="PANTHER" id="PTHR44086:SF10">
    <property type="entry name" value="THIOSULFATE SULFURTRANSFERASE_RHODANESE-LIKE DOMAIN-CONTAINING PROTEIN 3"/>
    <property type="match status" value="1"/>
</dbReference>
<evidence type="ECO:0000313" key="3">
    <source>
        <dbReference type="EMBL" id="WEW58357.1"/>
    </source>
</evidence>
<name>A0AAF0DIT2_9EURO</name>
<evidence type="ECO:0000259" key="2">
    <source>
        <dbReference type="SMART" id="SM00450"/>
    </source>
</evidence>
<feature type="domain" description="Rhodanese" evidence="2">
    <location>
        <begin position="86"/>
        <end position="238"/>
    </location>
</feature>
<dbReference type="PANTHER" id="PTHR44086">
    <property type="entry name" value="THIOSULFATE SULFURTRANSFERASE RDL2, MITOCHONDRIAL-RELATED"/>
    <property type="match status" value="1"/>
</dbReference>
<dbReference type="Pfam" id="PF00581">
    <property type="entry name" value="Rhodanese"/>
    <property type="match status" value="1"/>
</dbReference>
<dbReference type="InterPro" id="IPR001763">
    <property type="entry name" value="Rhodanese-like_dom"/>
</dbReference>
<feature type="compositionally biased region" description="Low complexity" evidence="1">
    <location>
        <begin position="11"/>
        <end position="30"/>
    </location>
</feature>
<protein>
    <submittedName>
        <fullName evidence="3">Thiosulfate sulfurtransferase rdl2, mitochondrial</fullName>
    </submittedName>
</protein>
<sequence>MASRRTITSFLASRSIASAPRAASRAPSLRTISPATAARRQPWTTSHANPTLPPVRLLSSSSSSSSTTTAHSNPPPTNPTPETPPPFKQWTFNDITSILTTATPTTTPTILIDVREPPELRSTGIIPTALSIPLNSQPDALFLTDDEFLTRFGFPKPGLSQTTAPTTTTTTTTANANANANADNAAAAHTTKPQLVFYCRAGVRAKTAAELAVQAGYERERIGVYDGSWLDWEKRGGRVERWEGNGNGNGEVGR</sequence>